<dbReference type="Pfam" id="PF03107">
    <property type="entry name" value="C1_2"/>
    <property type="match status" value="2"/>
</dbReference>
<evidence type="ECO:0000256" key="2">
    <source>
        <dbReference type="ARBA" id="ARBA00022737"/>
    </source>
</evidence>
<keyword evidence="6" id="KW-1185">Reference proteome</keyword>
<dbReference type="PANTHER" id="PTHR32410">
    <property type="entry name" value="CYSTEINE/HISTIDINE-RICH C1 DOMAIN FAMILY PROTEIN"/>
    <property type="match status" value="1"/>
</dbReference>
<comment type="caution">
    <text evidence="5">The sequence shown here is derived from an EMBL/GenBank/DDBJ whole genome shotgun (WGS) entry which is preliminary data.</text>
</comment>
<keyword evidence="3" id="KW-0862">Zinc</keyword>
<evidence type="ECO:0000256" key="3">
    <source>
        <dbReference type="ARBA" id="ARBA00022833"/>
    </source>
</evidence>
<protein>
    <recommendedName>
        <fullName evidence="4">Phorbol-ester/DAG-type domain-containing protein</fullName>
    </recommendedName>
</protein>
<evidence type="ECO:0000256" key="1">
    <source>
        <dbReference type="ARBA" id="ARBA00022723"/>
    </source>
</evidence>
<dbReference type="InterPro" id="IPR053192">
    <property type="entry name" value="Vacuole_Formation_Reg"/>
</dbReference>
<dbReference type="GO" id="GO:0046872">
    <property type="term" value="F:metal ion binding"/>
    <property type="evidence" value="ECO:0007669"/>
    <property type="project" value="UniProtKB-KW"/>
</dbReference>
<dbReference type="EMBL" id="CACSLK010016925">
    <property type="protein sequence ID" value="CAA0818455.1"/>
    <property type="molecule type" value="Genomic_DNA"/>
</dbReference>
<reference evidence="5" key="1">
    <citation type="submission" date="2019-12" db="EMBL/GenBank/DDBJ databases">
        <authorList>
            <person name="Scholes J."/>
        </authorList>
    </citation>
    <scope>NUCLEOTIDE SEQUENCE</scope>
</reference>
<dbReference type="InterPro" id="IPR002219">
    <property type="entry name" value="PKC_DAG/PE"/>
</dbReference>
<dbReference type="InterPro" id="IPR004146">
    <property type="entry name" value="DC1"/>
</dbReference>
<dbReference type="Proteomes" id="UP001153555">
    <property type="component" value="Unassembled WGS sequence"/>
</dbReference>
<accession>A0A9N7N1Z8</accession>
<dbReference type="PANTHER" id="PTHR32410:SF216">
    <property type="entry name" value="PHORBOL-ESTER_DAG-TYPE DOMAIN-CONTAINING PROTEIN"/>
    <property type="match status" value="1"/>
</dbReference>
<proteinExistence type="predicted"/>
<dbReference type="AlphaFoldDB" id="A0A9N7N1Z8"/>
<sequence length="692" mass="78080">MNQGLSKVGHTIPYPEVENMADPDDANSWTCAACRLPIFSTPFVVDRSRGSNLLLHDQCSDESLPPELPGHPLHPRGALILRHRRPEEDDDAGYDCKRCLSTCGSKFYECPMGDVRECGFRLDLPCALSITVLHRSHEHRLTAVNGHAWSMSYHSFVCSACGERHVPPGTEISRLLSEVTSGFDQLPIKDAVKAYSCTSCDFWIHPDCALLPNAIVDILCHRDPLLLGFSINRLNRSCNICTREITAFGFYACVTCRYYVHIACAVNSRRYRFQPLLVREAEFPNLLRLPMENEHASAMPRIMKTKIPNYPLFGLGSTTTSEDHPISYRIGNSSSLTDHSSISESFPSETVRVHEHPISSRISHSILTPHTGIHELFSPETIRVHEHPLIYHDDAQKNIIRVCNACTQIILPPDPFYSCANNNNNSTCKDFFLHSCCSDFPKTFLSYHSGNCLFTPNVATKPFNVFECVVCKHKCNGSAYYIEGQKNYMDVVCALMPHSITHGAHGKAHILQGRWEIGEFYEYLKSLTCKCCLEKINDDTITSYTCSSCHSFSIHPHCALLPDTVRHKFDRHPLKLITSSSKGEEEENGLCEICEKDIDWRKWHYGCQECEQYFHANCIPCLDRLSKIKFGFEVSVGCHECPVACVRAVSVDGYLCGHCGKNIRESDDIAFECSKCNFRMHKGCVQELMIKS</sequence>
<dbReference type="PROSITE" id="PS50081">
    <property type="entry name" value="ZF_DAG_PE_2"/>
    <property type="match status" value="1"/>
</dbReference>
<gene>
    <name evidence="5" type="ORF">SHERM_01308</name>
</gene>
<dbReference type="InterPro" id="IPR046349">
    <property type="entry name" value="C1-like_sf"/>
</dbReference>
<name>A0A9N7N1Z8_STRHE</name>
<dbReference type="SUPFAM" id="SSF57889">
    <property type="entry name" value="Cysteine-rich domain"/>
    <property type="match status" value="3"/>
</dbReference>
<keyword evidence="1" id="KW-0479">Metal-binding</keyword>
<organism evidence="5 6">
    <name type="scientific">Striga hermonthica</name>
    <name type="common">Purple witchweed</name>
    <name type="synonym">Buchnera hermonthica</name>
    <dbReference type="NCBI Taxonomy" id="68872"/>
    <lineage>
        <taxon>Eukaryota</taxon>
        <taxon>Viridiplantae</taxon>
        <taxon>Streptophyta</taxon>
        <taxon>Embryophyta</taxon>
        <taxon>Tracheophyta</taxon>
        <taxon>Spermatophyta</taxon>
        <taxon>Magnoliopsida</taxon>
        <taxon>eudicotyledons</taxon>
        <taxon>Gunneridae</taxon>
        <taxon>Pentapetalae</taxon>
        <taxon>asterids</taxon>
        <taxon>lamiids</taxon>
        <taxon>Lamiales</taxon>
        <taxon>Orobanchaceae</taxon>
        <taxon>Buchnereae</taxon>
        <taxon>Striga</taxon>
    </lineage>
</organism>
<keyword evidence="2" id="KW-0677">Repeat</keyword>
<evidence type="ECO:0000313" key="5">
    <source>
        <dbReference type="EMBL" id="CAA0818455.1"/>
    </source>
</evidence>
<dbReference type="OrthoDB" id="1884766at2759"/>
<evidence type="ECO:0000313" key="6">
    <source>
        <dbReference type="Proteomes" id="UP001153555"/>
    </source>
</evidence>
<evidence type="ECO:0000259" key="4">
    <source>
        <dbReference type="PROSITE" id="PS50081"/>
    </source>
</evidence>
<feature type="domain" description="Phorbol-ester/DAG-type" evidence="4">
    <location>
        <begin position="638"/>
        <end position="692"/>
    </location>
</feature>